<protein>
    <recommendedName>
        <fullName evidence="1">Aminoglycoside phosphotransferase domain-containing protein</fullName>
    </recommendedName>
</protein>
<dbReference type="PANTHER" id="PTHR21310:SF58">
    <property type="entry name" value="AMINOGLYCOSIDE PHOSPHOTRANSFERASE DOMAIN-CONTAINING PROTEIN"/>
    <property type="match status" value="1"/>
</dbReference>
<keyword evidence="3" id="KW-1185">Reference proteome</keyword>
<dbReference type="Gene3D" id="3.90.1200.10">
    <property type="match status" value="1"/>
</dbReference>
<dbReference type="InterPro" id="IPR051678">
    <property type="entry name" value="AGP_Transferase"/>
</dbReference>
<sequence>MNPYEARPDKIPPTDLYADIPLHGRYVPREDEFRVDLAHAGSHSAESIKYWEEVLRLCNEAVRIYPADDGGRDVFASGNIIVKSSHLHAAQDGQPVEIDYSYADANEVQAIALARTVLAEVRVPEIYFCGKIHGRQVLVQERIHGVGLNVAWPYLSWDQRQAFKEQARDLLRRLRTLGPTDGRRARSHVVPDPHILTNGRILDLEKEILFSGANADADLAFMHNDVSPSNCIVDDDRIVGLVDWEMAGFFGWRAAAEVHRRVRSPQREHFARAGLSEERLRDLLFWNDLYDVDGPDGARAGGLSSS</sequence>
<dbReference type="EMBL" id="JAZHXJ010000562">
    <property type="protein sequence ID" value="KAL1857452.1"/>
    <property type="molecule type" value="Genomic_DNA"/>
</dbReference>
<dbReference type="Pfam" id="PF01636">
    <property type="entry name" value="APH"/>
    <property type="match status" value="1"/>
</dbReference>
<evidence type="ECO:0000313" key="3">
    <source>
        <dbReference type="Proteomes" id="UP001586593"/>
    </source>
</evidence>
<organism evidence="2 3">
    <name type="scientific">Phialemonium thermophilum</name>
    <dbReference type="NCBI Taxonomy" id="223376"/>
    <lineage>
        <taxon>Eukaryota</taxon>
        <taxon>Fungi</taxon>
        <taxon>Dikarya</taxon>
        <taxon>Ascomycota</taxon>
        <taxon>Pezizomycotina</taxon>
        <taxon>Sordariomycetes</taxon>
        <taxon>Sordariomycetidae</taxon>
        <taxon>Cephalothecales</taxon>
        <taxon>Cephalothecaceae</taxon>
        <taxon>Phialemonium</taxon>
    </lineage>
</organism>
<name>A0ABR3WAH9_9PEZI</name>
<evidence type="ECO:0000313" key="2">
    <source>
        <dbReference type="EMBL" id="KAL1857452.1"/>
    </source>
</evidence>
<feature type="domain" description="Aminoglycoside phosphotransferase" evidence="1">
    <location>
        <begin position="107"/>
        <end position="248"/>
    </location>
</feature>
<reference evidence="2 3" key="1">
    <citation type="journal article" date="2024" name="Commun. Biol.">
        <title>Comparative genomic analysis of thermophilic fungi reveals convergent evolutionary adaptations and gene losses.</title>
        <authorList>
            <person name="Steindorff A.S."/>
            <person name="Aguilar-Pontes M.V."/>
            <person name="Robinson A.J."/>
            <person name="Andreopoulos B."/>
            <person name="LaButti K."/>
            <person name="Kuo A."/>
            <person name="Mondo S."/>
            <person name="Riley R."/>
            <person name="Otillar R."/>
            <person name="Haridas S."/>
            <person name="Lipzen A."/>
            <person name="Grimwood J."/>
            <person name="Schmutz J."/>
            <person name="Clum A."/>
            <person name="Reid I.D."/>
            <person name="Moisan M.C."/>
            <person name="Butler G."/>
            <person name="Nguyen T.T.M."/>
            <person name="Dewar K."/>
            <person name="Conant G."/>
            <person name="Drula E."/>
            <person name="Henrissat B."/>
            <person name="Hansel C."/>
            <person name="Singer S."/>
            <person name="Hutchinson M.I."/>
            <person name="de Vries R.P."/>
            <person name="Natvig D.O."/>
            <person name="Powell A.J."/>
            <person name="Tsang A."/>
            <person name="Grigoriev I.V."/>
        </authorList>
    </citation>
    <scope>NUCLEOTIDE SEQUENCE [LARGE SCALE GENOMIC DNA]</scope>
    <source>
        <strain evidence="2 3">ATCC 24622</strain>
    </source>
</reference>
<dbReference type="SUPFAM" id="SSF56112">
    <property type="entry name" value="Protein kinase-like (PK-like)"/>
    <property type="match status" value="1"/>
</dbReference>
<dbReference type="PANTHER" id="PTHR21310">
    <property type="entry name" value="AMINOGLYCOSIDE PHOSPHOTRANSFERASE-RELATED-RELATED"/>
    <property type="match status" value="1"/>
</dbReference>
<proteinExistence type="predicted"/>
<gene>
    <name evidence="2" type="ORF">VTK73DRAFT_8091</name>
</gene>
<accession>A0ABR3WAH9</accession>
<dbReference type="Proteomes" id="UP001586593">
    <property type="component" value="Unassembled WGS sequence"/>
</dbReference>
<evidence type="ECO:0000259" key="1">
    <source>
        <dbReference type="Pfam" id="PF01636"/>
    </source>
</evidence>
<dbReference type="InterPro" id="IPR002575">
    <property type="entry name" value="Aminoglycoside_PTrfase"/>
</dbReference>
<dbReference type="InterPro" id="IPR011009">
    <property type="entry name" value="Kinase-like_dom_sf"/>
</dbReference>
<comment type="caution">
    <text evidence="2">The sequence shown here is derived from an EMBL/GenBank/DDBJ whole genome shotgun (WGS) entry which is preliminary data.</text>
</comment>